<dbReference type="OrthoDB" id="5194128at2"/>
<dbReference type="EMBL" id="FOFR01000001">
    <property type="protein sequence ID" value="SEP70576.1"/>
    <property type="molecule type" value="Genomic_DNA"/>
</dbReference>
<organism evidence="1 2">
    <name type="scientific">Lentzea xinjiangensis</name>
    <dbReference type="NCBI Taxonomy" id="402600"/>
    <lineage>
        <taxon>Bacteria</taxon>
        <taxon>Bacillati</taxon>
        <taxon>Actinomycetota</taxon>
        <taxon>Actinomycetes</taxon>
        <taxon>Pseudonocardiales</taxon>
        <taxon>Pseudonocardiaceae</taxon>
        <taxon>Lentzea</taxon>
    </lineage>
</organism>
<gene>
    <name evidence="1" type="ORF">SAMN05216188_101238</name>
</gene>
<protein>
    <submittedName>
        <fullName evidence="1">Uncharacterized protein</fullName>
    </submittedName>
</protein>
<dbReference type="Proteomes" id="UP000199352">
    <property type="component" value="Unassembled WGS sequence"/>
</dbReference>
<proteinExistence type="predicted"/>
<dbReference type="STRING" id="402600.SAMN05216188_101238"/>
<evidence type="ECO:0000313" key="1">
    <source>
        <dbReference type="EMBL" id="SEP70576.1"/>
    </source>
</evidence>
<name>A0A1H9A1G8_9PSEU</name>
<dbReference type="RefSeq" id="WP_089948376.1">
    <property type="nucleotide sequence ID" value="NZ_FOFR01000001.1"/>
</dbReference>
<sequence>MGETTAQALITVHRPAAVWRDRARAYWIEVDGVRVVRIGADEQLDLPVPPGVHDVRAAIDWTGSPVVRVEVAPGGRARLTVRPAGSSLQFWQAFTRRGYLERTAD</sequence>
<dbReference type="AlphaFoldDB" id="A0A1H9A1G8"/>
<reference evidence="2" key="1">
    <citation type="submission" date="2016-10" db="EMBL/GenBank/DDBJ databases">
        <authorList>
            <person name="Varghese N."/>
            <person name="Submissions S."/>
        </authorList>
    </citation>
    <scope>NUCLEOTIDE SEQUENCE [LARGE SCALE GENOMIC DNA]</scope>
    <source>
        <strain evidence="2">CGMCC 4.3525</strain>
    </source>
</reference>
<evidence type="ECO:0000313" key="2">
    <source>
        <dbReference type="Proteomes" id="UP000199352"/>
    </source>
</evidence>
<accession>A0A1H9A1G8</accession>
<keyword evidence="2" id="KW-1185">Reference proteome</keyword>